<name>K2KTR5_HELPX</name>
<proteinExistence type="predicted"/>
<evidence type="ECO:0000313" key="2">
    <source>
        <dbReference type="Proteomes" id="UP000006759"/>
    </source>
</evidence>
<comment type="caution">
    <text evidence="1">The sequence shown here is derived from an EMBL/GenBank/DDBJ whole genome shotgun (WGS) entry which is preliminary data.</text>
</comment>
<sequence>MKLQALIIFSRLIRIKIKVIVLKLVKYFKKDFACLKAD</sequence>
<protein>
    <submittedName>
        <fullName evidence="1">Uncharacterized protein</fullName>
    </submittedName>
</protein>
<reference evidence="1 2" key="1">
    <citation type="submission" date="2012-08" db="EMBL/GenBank/DDBJ databases">
        <title>Comparative Sequence Analysis of H. pylori isolates.</title>
        <authorList>
            <person name="Blanchard T.G."/>
            <person name="Czinn S.J."/>
            <person name="McCracken C.M."/>
            <person name="Abolude K.A."/>
            <person name="Shefchek K.S."/>
            <person name="Maroo A.M."/>
            <person name="Santana-Cruz I.S."/>
            <person name="Tallon L.J."/>
            <person name="Ficke F.W.F."/>
        </authorList>
    </citation>
    <scope>NUCLEOTIDE SEQUENCE [LARGE SCALE GENOMIC DNA]</scope>
    <source>
        <strain evidence="1 2">R036d</strain>
    </source>
</reference>
<dbReference type="EMBL" id="AMOT01000004">
    <property type="protein sequence ID" value="EKE85849.1"/>
    <property type="molecule type" value="Genomic_DNA"/>
</dbReference>
<organism evidence="1 2">
    <name type="scientific">Helicobacter pylori R036d</name>
    <dbReference type="NCBI Taxonomy" id="1145113"/>
    <lineage>
        <taxon>Bacteria</taxon>
        <taxon>Pseudomonadati</taxon>
        <taxon>Campylobacterota</taxon>
        <taxon>Epsilonproteobacteria</taxon>
        <taxon>Campylobacterales</taxon>
        <taxon>Helicobacteraceae</taxon>
        <taxon>Helicobacter</taxon>
    </lineage>
</organism>
<gene>
    <name evidence="1" type="ORF">OUI_1006</name>
</gene>
<dbReference type="PATRIC" id="fig|1145113.3.peg.991"/>
<dbReference type="Proteomes" id="UP000006759">
    <property type="component" value="Unassembled WGS sequence"/>
</dbReference>
<dbReference type="AlphaFoldDB" id="K2KTR5"/>
<evidence type="ECO:0000313" key="1">
    <source>
        <dbReference type="EMBL" id="EKE85849.1"/>
    </source>
</evidence>
<accession>K2KTR5</accession>